<feature type="binding site" evidence="13">
    <location>
        <begin position="76"/>
        <end position="77"/>
    </location>
    <ligand>
        <name>ITP</name>
        <dbReference type="ChEBI" id="CHEBI:61402"/>
    </ligand>
</feature>
<dbReference type="GO" id="GO:0046872">
    <property type="term" value="F:metal ion binding"/>
    <property type="evidence" value="ECO:0007669"/>
    <property type="project" value="UniProtKB-KW"/>
</dbReference>
<evidence type="ECO:0000256" key="11">
    <source>
        <dbReference type="ARBA" id="ARBA00093255"/>
    </source>
</evidence>
<comment type="cofactor">
    <cofactor evidence="13">
        <name>Mg(2+)</name>
        <dbReference type="ChEBI" id="CHEBI:18420"/>
    </cofactor>
    <cofactor evidence="13">
        <name>Mn(2+)</name>
        <dbReference type="ChEBI" id="CHEBI:29035"/>
    </cofactor>
    <text evidence="13">Binds 1 divalent metal cation per subunit; can use either Mg(2+) or Mn(2+).</text>
</comment>
<comment type="catalytic activity">
    <reaction evidence="12">
        <text>N(6)-hydroxy-dATP + H2O = N(6)-hydroxy-dAMP + diphosphate + H(+)</text>
        <dbReference type="Rhea" id="RHEA:83971"/>
        <dbReference type="ChEBI" id="CHEBI:15377"/>
        <dbReference type="ChEBI" id="CHEBI:15378"/>
        <dbReference type="ChEBI" id="CHEBI:33019"/>
        <dbReference type="ChEBI" id="CHEBI:233529"/>
        <dbReference type="ChEBI" id="CHEBI:233530"/>
    </reaction>
    <physiologicalReaction direction="left-to-right" evidence="12">
        <dbReference type="Rhea" id="RHEA:83972"/>
    </physiologicalReaction>
</comment>
<dbReference type="PANTHER" id="PTHR11067">
    <property type="entry name" value="INOSINE TRIPHOSPHATE PYROPHOSPHATASE/HAM1 PROTEIN"/>
    <property type="match status" value="1"/>
</dbReference>
<evidence type="ECO:0000256" key="9">
    <source>
        <dbReference type="ARBA" id="ARBA00054940"/>
    </source>
</evidence>
<dbReference type="NCBIfam" id="TIGR00042">
    <property type="entry name" value="RdgB/HAM1 family non-canonical purine NTP pyrophosphatase"/>
    <property type="match status" value="1"/>
</dbReference>
<dbReference type="InterPro" id="IPR029001">
    <property type="entry name" value="ITPase-like_fam"/>
</dbReference>
<keyword evidence="3 13" id="KW-0479">Metal-binding</keyword>
<feature type="binding site" evidence="13">
    <location>
        <begin position="19"/>
        <end position="24"/>
    </location>
    <ligand>
        <name>ITP</name>
        <dbReference type="ChEBI" id="CHEBI:61402"/>
    </ligand>
</feature>
<dbReference type="SUPFAM" id="SSF52972">
    <property type="entry name" value="ITPase-like"/>
    <property type="match status" value="1"/>
</dbReference>
<feature type="binding site" evidence="13">
    <location>
        <position position="76"/>
    </location>
    <ligand>
        <name>Mg(2+)</name>
        <dbReference type="ChEBI" id="CHEBI:18420"/>
    </ligand>
</feature>
<evidence type="ECO:0000256" key="8">
    <source>
        <dbReference type="ARBA" id="ARBA00023211"/>
    </source>
</evidence>
<comment type="subunit">
    <text evidence="13">Homodimer.</text>
</comment>
<comment type="similarity">
    <text evidence="1 13 14">Belongs to the HAM1 NTPase family.</text>
</comment>
<dbReference type="GO" id="GO:0005634">
    <property type="term" value="C:nucleus"/>
    <property type="evidence" value="ECO:0007669"/>
    <property type="project" value="UniProtKB-SubCell"/>
</dbReference>
<comment type="catalytic activity">
    <reaction evidence="13">
        <text>XTP + H2O = XMP + diphosphate + H(+)</text>
        <dbReference type="Rhea" id="RHEA:28610"/>
        <dbReference type="ChEBI" id="CHEBI:15377"/>
        <dbReference type="ChEBI" id="CHEBI:15378"/>
        <dbReference type="ChEBI" id="CHEBI:33019"/>
        <dbReference type="ChEBI" id="CHEBI:57464"/>
        <dbReference type="ChEBI" id="CHEBI:61314"/>
        <dbReference type="EC" id="3.6.1.66"/>
    </reaction>
</comment>
<gene>
    <name evidence="15" type="ORF">GJ744_008755</name>
</gene>
<dbReference type="Gene3D" id="3.90.950.10">
    <property type="match status" value="1"/>
</dbReference>
<dbReference type="AlphaFoldDB" id="A0A8H7EB62"/>
<protein>
    <recommendedName>
        <fullName evidence="13">Inosine triphosphate pyrophosphatase</fullName>
        <shortName evidence="13">ITPase</shortName>
        <shortName evidence="13">Inosine triphosphatase</shortName>
        <ecNumber evidence="13">3.6.1.66</ecNumber>
    </recommendedName>
    <alternativeName>
        <fullName evidence="13">Non-canonical purine NTP pyrophosphatase</fullName>
    </alternativeName>
    <alternativeName>
        <fullName evidence="13">Non-standard purine NTP pyrophosphatase</fullName>
    </alternativeName>
    <alternativeName>
        <fullName evidence="13">Nucleoside-triphosphate diphosphatase</fullName>
    </alternativeName>
    <alternativeName>
        <fullName evidence="13">Nucleoside-triphosphate pyrophosphatase</fullName>
        <shortName evidence="13">NTPase</shortName>
    </alternativeName>
    <alternativeName>
        <fullName evidence="13">XTP/dITP diphosphatase</fullName>
    </alternativeName>
</protein>
<keyword evidence="7 13" id="KW-0546">Nucleotide metabolism</keyword>
<evidence type="ECO:0000256" key="12">
    <source>
        <dbReference type="ARBA" id="ARBA00093271"/>
    </source>
</evidence>
<keyword evidence="16" id="KW-1185">Reference proteome</keyword>
<feature type="binding site" evidence="13">
    <location>
        <begin position="152"/>
        <end position="155"/>
    </location>
    <ligand>
        <name>ITP</name>
        <dbReference type="ChEBI" id="CHEBI:61402"/>
    </ligand>
</feature>
<evidence type="ECO:0000256" key="7">
    <source>
        <dbReference type="ARBA" id="ARBA00023080"/>
    </source>
</evidence>
<evidence type="ECO:0000256" key="13">
    <source>
        <dbReference type="HAMAP-Rule" id="MF_03148"/>
    </source>
</evidence>
<comment type="catalytic activity">
    <reaction evidence="10">
        <text>ITP + H2O = IMP + diphosphate + H(+)</text>
        <dbReference type="Rhea" id="RHEA:29399"/>
        <dbReference type="ChEBI" id="CHEBI:15377"/>
        <dbReference type="ChEBI" id="CHEBI:15378"/>
        <dbReference type="ChEBI" id="CHEBI:33019"/>
        <dbReference type="ChEBI" id="CHEBI:58053"/>
        <dbReference type="ChEBI" id="CHEBI:61402"/>
        <dbReference type="EC" id="3.6.1.66"/>
    </reaction>
    <physiologicalReaction direction="left-to-right" evidence="10">
        <dbReference type="Rhea" id="RHEA:29400"/>
    </physiologicalReaction>
</comment>
<proteinExistence type="inferred from homology"/>
<evidence type="ECO:0000256" key="14">
    <source>
        <dbReference type="RuleBase" id="RU003781"/>
    </source>
</evidence>
<name>A0A8H7EB62_9EURO</name>
<evidence type="ECO:0000313" key="16">
    <source>
        <dbReference type="Proteomes" id="UP000606974"/>
    </source>
</evidence>
<dbReference type="GO" id="GO:0036220">
    <property type="term" value="F:ITP diphosphatase activity"/>
    <property type="evidence" value="ECO:0007669"/>
    <property type="project" value="UniProtKB-UniRule"/>
</dbReference>
<dbReference type="PANTHER" id="PTHR11067:SF9">
    <property type="entry name" value="INOSINE TRIPHOSPHATE PYROPHOSPHATASE"/>
    <property type="match status" value="1"/>
</dbReference>
<feature type="binding site" evidence="13">
    <location>
        <position position="60"/>
    </location>
    <ligand>
        <name>ITP</name>
        <dbReference type="ChEBI" id="CHEBI:61402"/>
    </ligand>
</feature>
<comment type="function">
    <text evidence="13">Pyrophosphatase that hydrolyzes non-canonical purine nucleotides such as inosine triphosphate (ITP), deoxyinosine triphosphate (dITP) or xanthosine 5'-triphosphate (XTP) to their respective monophosphate derivatives. The enzyme does not distinguish between the deoxy- and ribose forms. Probably excludes non-canonical purines from RNA and DNA precursor pools, thus preventing their incorporation into RNA and DNA and avoiding chromosomal lesions.</text>
</comment>
<dbReference type="CDD" id="cd00515">
    <property type="entry name" value="HAM1"/>
    <property type="match status" value="1"/>
</dbReference>
<keyword evidence="8 13" id="KW-0464">Manganese</keyword>
<evidence type="ECO:0000256" key="10">
    <source>
        <dbReference type="ARBA" id="ARBA00093218"/>
    </source>
</evidence>
<dbReference type="GO" id="GO:0005737">
    <property type="term" value="C:cytoplasm"/>
    <property type="evidence" value="ECO:0007669"/>
    <property type="project" value="UniProtKB-SubCell"/>
</dbReference>
<evidence type="ECO:0000256" key="2">
    <source>
        <dbReference type="ARBA" id="ARBA00022490"/>
    </source>
</evidence>
<keyword evidence="2 13" id="KW-0963">Cytoplasm</keyword>
<evidence type="ECO:0000256" key="4">
    <source>
        <dbReference type="ARBA" id="ARBA00022741"/>
    </source>
</evidence>
<keyword evidence="5 13" id="KW-0378">Hydrolase</keyword>
<comment type="function">
    <text evidence="9">Pyrophosphatase that hydrolyzes the non-canonical purine nucleotides inosine triphosphate (ITP), deoxyinosine triphosphate (dITP) as well as 2'-deoxy-N-6-hydroxylaminopurine triphosphate (dHAPTP) and xanthosine 5'-triphosphate (XTP) to their respective monophosphate derivatives. The enzyme does not distinguish between the deoxy- and ribose forms. Probably excludes non-canonical purines from RNA and DNA precursor pools, thus preventing their incorporation into RNA and DNA and avoiding chromosomal lesions.</text>
</comment>
<dbReference type="Proteomes" id="UP000606974">
    <property type="component" value="Unassembled WGS sequence"/>
</dbReference>
<sequence length="199" mass="21573">MSSPRPVTPRRPRTLTFITSNAHKLAEVRAMLGGAVDLQSCFLDLVEIQAGSVQEIARDKCRRAAAMVNGPVLTEDTALGFTALGGLPGPYIKWFVSTLGHTGLNNLLAAYHDKSADAICTFAFSAGPGQEPLLFQGKTTGRIVPARGAGTFGWDPIFEYEGKTYAEMDKSEKNLISHRYKALEKLKAWLAEENVASNT</sequence>
<dbReference type="GO" id="GO:0009204">
    <property type="term" value="P:deoxyribonucleoside triphosphate catabolic process"/>
    <property type="evidence" value="ECO:0007669"/>
    <property type="project" value="UniProtKB-UniRule"/>
</dbReference>
<dbReference type="EMBL" id="JAACFV010000005">
    <property type="protein sequence ID" value="KAF7513461.1"/>
    <property type="molecule type" value="Genomic_DNA"/>
</dbReference>
<dbReference type="InterPro" id="IPR027502">
    <property type="entry name" value="ITPase"/>
</dbReference>
<keyword evidence="6 13" id="KW-0460">Magnesium</keyword>
<dbReference type="GO" id="GO:0000166">
    <property type="term" value="F:nucleotide binding"/>
    <property type="evidence" value="ECO:0007669"/>
    <property type="project" value="UniProtKB-KW"/>
</dbReference>
<dbReference type="GO" id="GO:0036222">
    <property type="term" value="F:XTP diphosphatase activity"/>
    <property type="evidence" value="ECO:0007669"/>
    <property type="project" value="UniProtKB-UniRule"/>
</dbReference>
<dbReference type="EC" id="3.6.1.66" evidence="13"/>
<evidence type="ECO:0000256" key="1">
    <source>
        <dbReference type="ARBA" id="ARBA00008023"/>
    </source>
</evidence>
<keyword evidence="13" id="KW-0539">Nucleus</keyword>
<evidence type="ECO:0000256" key="6">
    <source>
        <dbReference type="ARBA" id="ARBA00022842"/>
    </source>
</evidence>
<comment type="catalytic activity">
    <reaction evidence="11">
        <text>dITP + H2O = dIMP + diphosphate + H(+)</text>
        <dbReference type="Rhea" id="RHEA:28342"/>
        <dbReference type="ChEBI" id="CHEBI:15377"/>
        <dbReference type="ChEBI" id="CHEBI:15378"/>
        <dbReference type="ChEBI" id="CHEBI:33019"/>
        <dbReference type="ChEBI" id="CHEBI:61194"/>
        <dbReference type="ChEBI" id="CHEBI:61382"/>
        <dbReference type="EC" id="3.6.1.66"/>
    </reaction>
    <physiologicalReaction direction="left-to-right" evidence="11">
        <dbReference type="Rhea" id="RHEA:28343"/>
    </physiologicalReaction>
</comment>
<keyword evidence="4 13" id="KW-0547">Nucleotide-binding</keyword>
<feature type="binding site" evidence="13">
    <location>
        <position position="47"/>
    </location>
    <ligand>
        <name>Mg(2+)</name>
        <dbReference type="ChEBI" id="CHEBI:18420"/>
    </ligand>
</feature>
<evidence type="ECO:0000313" key="15">
    <source>
        <dbReference type="EMBL" id="KAF7513461.1"/>
    </source>
</evidence>
<comment type="caution">
    <text evidence="15">The sequence shown here is derived from an EMBL/GenBank/DDBJ whole genome shotgun (WGS) entry which is preliminary data.</text>
</comment>
<dbReference type="Pfam" id="PF01725">
    <property type="entry name" value="Ham1p_like"/>
    <property type="match status" value="1"/>
</dbReference>
<organism evidence="15 16">
    <name type="scientific">Endocarpon pusillum</name>
    <dbReference type="NCBI Taxonomy" id="364733"/>
    <lineage>
        <taxon>Eukaryota</taxon>
        <taxon>Fungi</taxon>
        <taxon>Dikarya</taxon>
        <taxon>Ascomycota</taxon>
        <taxon>Pezizomycotina</taxon>
        <taxon>Eurotiomycetes</taxon>
        <taxon>Chaetothyriomycetidae</taxon>
        <taxon>Verrucariales</taxon>
        <taxon>Verrucariaceae</taxon>
        <taxon>Endocarpon</taxon>
    </lineage>
</organism>
<feature type="binding site" evidence="13">
    <location>
        <begin position="178"/>
        <end position="179"/>
    </location>
    <ligand>
        <name>ITP</name>
        <dbReference type="ChEBI" id="CHEBI:61402"/>
    </ligand>
</feature>
<accession>A0A8H7EB62</accession>
<dbReference type="GO" id="GO:0035870">
    <property type="term" value="F:dITP diphosphatase activity"/>
    <property type="evidence" value="ECO:0007669"/>
    <property type="project" value="UniProtKB-UniRule"/>
</dbReference>
<evidence type="ECO:0000256" key="3">
    <source>
        <dbReference type="ARBA" id="ARBA00022723"/>
    </source>
</evidence>
<dbReference type="GO" id="GO:0009117">
    <property type="term" value="P:nucleotide metabolic process"/>
    <property type="evidence" value="ECO:0007669"/>
    <property type="project" value="UniProtKB-KW"/>
</dbReference>
<reference evidence="15" key="1">
    <citation type="submission" date="2020-02" db="EMBL/GenBank/DDBJ databases">
        <authorList>
            <person name="Palmer J.M."/>
        </authorList>
    </citation>
    <scope>NUCLEOTIDE SEQUENCE</scope>
    <source>
        <strain evidence="15">EPUS1.4</strain>
        <tissue evidence="15">Thallus</tissue>
    </source>
</reference>
<feature type="binding site" evidence="13">
    <location>
        <position position="173"/>
    </location>
    <ligand>
        <name>ITP</name>
        <dbReference type="ChEBI" id="CHEBI:61402"/>
    </ligand>
</feature>
<dbReference type="FunFam" id="3.90.950.10:FF:000003">
    <property type="entry name" value="Inosine triphosphate pyrophosphatase"/>
    <property type="match status" value="1"/>
</dbReference>
<comment type="subcellular location">
    <subcellularLocation>
        <location evidence="13">Cytoplasm</location>
    </subcellularLocation>
    <subcellularLocation>
        <location evidence="13">Nucleus</location>
    </subcellularLocation>
</comment>
<dbReference type="OrthoDB" id="6288734at2759"/>
<evidence type="ECO:0000256" key="5">
    <source>
        <dbReference type="ARBA" id="ARBA00022801"/>
    </source>
</evidence>
<dbReference type="HAMAP" id="MF_03148">
    <property type="entry name" value="HAM1_NTPase"/>
    <property type="match status" value="1"/>
</dbReference>
<dbReference type="InterPro" id="IPR002637">
    <property type="entry name" value="RdgB/HAM1"/>
</dbReference>